<organism evidence="2 3">
    <name type="scientific">Undibacterium flavidum</name>
    <dbReference type="NCBI Taxonomy" id="2762297"/>
    <lineage>
        <taxon>Bacteria</taxon>
        <taxon>Pseudomonadati</taxon>
        <taxon>Pseudomonadota</taxon>
        <taxon>Betaproteobacteria</taxon>
        <taxon>Burkholderiales</taxon>
        <taxon>Oxalobacteraceae</taxon>
        <taxon>Undibacterium</taxon>
    </lineage>
</organism>
<dbReference type="EMBL" id="JACOGA010000018">
    <property type="protein sequence ID" value="MBC3875389.1"/>
    <property type="molecule type" value="Genomic_DNA"/>
</dbReference>
<reference evidence="2 3" key="1">
    <citation type="submission" date="2020-08" db="EMBL/GenBank/DDBJ databases">
        <title>Novel species isolated from subtropical streams in China.</title>
        <authorList>
            <person name="Lu H."/>
        </authorList>
    </citation>
    <scope>NUCLEOTIDE SEQUENCE [LARGE SCALE GENOMIC DNA]</scope>
    <source>
        <strain evidence="2 3">LX15W</strain>
    </source>
</reference>
<proteinExistence type="predicted"/>
<keyword evidence="3" id="KW-1185">Reference proteome</keyword>
<sequence>MNIKHEGLAIGNKLVLICLLLCVACSSTAAQSTRNADANADTNIDKASIDAIVAELDKEFARGSIATTELAELALSKLELVQSQVQSHLQAKEVACHENFFTNSCLLDVRLKKRQLQEILRQISIEAKSFLRRSRVAKSQEQADKN</sequence>
<protein>
    <recommendedName>
        <fullName evidence="4">Secreted protein</fullName>
    </recommendedName>
</protein>
<evidence type="ECO:0008006" key="4">
    <source>
        <dbReference type="Google" id="ProtNLM"/>
    </source>
</evidence>
<feature type="signal peptide" evidence="1">
    <location>
        <begin position="1"/>
        <end position="29"/>
    </location>
</feature>
<evidence type="ECO:0000256" key="1">
    <source>
        <dbReference type="SAM" id="SignalP"/>
    </source>
</evidence>
<dbReference type="RefSeq" id="WP_186943354.1">
    <property type="nucleotide sequence ID" value="NZ_JACOGA010000018.1"/>
</dbReference>
<evidence type="ECO:0000313" key="2">
    <source>
        <dbReference type="EMBL" id="MBC3875389.1"/>
    </source>
</evidence>
<name>A0ABR6YFY4_9BURK</name>
<dbReference type="Proteomes" id="UP000624279">
    <property type="component" value="Unassembled WGS sequence"/>
</dbReference>
<comment type="caution">
    <text evidence="2">The sequence shown here is derived from an EMBL/GenBank/DDBJ whole genome shotgun (WGS) entry which is preliminary data.</text>
</comment>
<keyword evidence="1" id="KW-0732">Signal</keyword>
<evidence type="ECO:0000313" key="3">
    <source>
        <dbReference type="Proteomes" id="UP000624279"/>
    </source>
</evidence>
<accession>A0ABR6YFY4</accession>
<feature type="chain" id="PRO_5046146830" description="Secreted protein" evidence="1">
    <location>
        <begin position="30"/>
        <end position="146"/>
    </location>
</feature>
<gene>
    <name evidence="2" type="ORF">H8K55_17505</name>
</gene>